<keyword evidence="3" id="KW-1185">Reference proteome</keyword>
<proteinExistence type="predicted"/>
<evidence type="ECO:0000313" key="2">
    <source>
        <dbReference type="EMBL" id="EFP01627.1"/>
    </source>
</evidence>
<evidence type="ECO:0000313" key="3">
    <source>
        <dbReference type="Proteomes" id="UP000008281"/>
    </source>
</evidence>
<dbReference type="OrthoDB" id="5908455at2759"/>
<dbReference type="EMBL" id="DS268444">
    <property type="protein sequence ID" value="EFP01627.1"/>
    <property type="molecule type" value="Genomic_DNA"/>
</dbReference>
<name>E3MGY7_CAERE</name>
<reference evidence="2" key="1">
    <citation type="submission" date="2007-07" db="EMBL/GenBank/DDBJ databases">
        <title>PCAP assembly of the Caenorhabditis remanei genome.</title>
        <authorList>
            <consortium name="The Caenorhabditis remanei Sequencing Consortium"/>
            <person name="Wilson R.K."/>
        </authorList>
    </citation>
    <scope>NUCLEOTIDE SEQUENCE [LARGE SCALE GENOMIC DNA]</scope>
    <source>
        <strain evidence="2">PB4641</strain>
    </source>
</reference>
<protein>
    <recommendedName>
        <fullName evidence="1">DUF38 domain-containing protein</fullName>
    </recommendedName>
</protein>
<dbReference type="PANTHER" id="PTHR23014:SF1">
    <property type="entry name" value="DUF38 DOMAIN-CONTAINING PROTEIN-RELATED"/>
    <property type="match status" value="1"/>
</dbReference>
<accession>E3MGY7</accession>
<dbReference type="InterPro" id="IPR002900">
    <property type="entry name" value="DUF38/FTH_CAE_spp"/>
</dbReference>
<dbReference type="PANTHER" id="PTHR23014">
    <property type="entry name" value="F-BOX A PROTEIN"/>
    <property type="match status" value="1"/>
</dbReference>
<dbReference type="Pfam" id="PF01827">
    <property type="entry name" value="FTH"/>
    <property type="match status" value="1"/>
</dbReference>
<sequence length="145" mass="16761">MLNLQEIRQLDQWKNSRCVEVVVDGFHVQIQDFLNFEEVDIYCRMMAVQDIVSLKENFLASSTLSSFDIQTDADFNESEQLHASFGLPSLPVDQGVFQKKWFFRIPNNENVLSVNLTMADQLIFRPLFLNRVSMSVPILSGRSLR</sequence>
<evidence type="ECO:0000259" key="1">
    <source>
        <dbReference type="Pfam" id="PF01827"/>
    </source>
</evidence>
<dbReference type="Proteomes" id="UP000008281">
    <property type="component" value="Unassembled WGS sequence"/>
</dbReference>
<gene>
    <name evidence="2" type="ORF">CRE_23342</name>
</gene>
<dbReference type="InParanoid" id="E3MGY7"/>
<dbReference type="AlphaFoldDB" id="E3MGY7"/>
<feature type="domain" description="DUF38" evidence="1">
    <location>
        <begin position="4"/>
        <end position="79"/>
    </location>
</feature>
<dbReference type="HOGENOM" id="CLU_1788651_0_0_1"/>
<organism evidence="3">
    <name type="scientific">Caenorhabditis remanei</name>
    <name type="common">Caenorhabditis vulgaris</name>
    <dbReference type="NCBI Taxonomy" id="31234"/>
    <lineage>
        <taxon>Eukaryota</taxon>
        <taxon>Metazoa</taxon>
        <taxon>Ecdysozoa</taxon>
        <taxon>Nematoda</taxon>
        <taxon>Chromadorea</taxon>
        <taxon>Rhabditida</taxon>
        <taxon>Rhabditina</taxon>
        <taxon>Rhabditomorpha</taxon>
        <taxon>Rhabditoidea</taxon>
        <taxon>Rhabditidae</taxon>
        <taxon>Peloderinae</taxon>
        <taxon>Caenorhabditis</taxon>
    </lineage>
</organism>